<feature type="compositionally biased region" description="Pro residues" evidence="1">
    <location>
        <begin position="30"/>
        <end position="53"/>
    </location>
</feature>
<dbReference type="Proteomes" id="UP001218188">
    <property type="component" value="Unassembled WGS sequence"/>
</dbReference>
<dbReference type="EMBL" id="JARJCM010000397">
    <property type="protein sequence ID" value="KAJ7017553.1"/>
    <property type="molecule type" value="Genomic_DNA"/>
</dbReference>
<gene>
    <name evidence="2" type="ORF">C8F04DRAFT_1200332</name>
</gene>
<feature type="compositionally biased region" description="Acidic residues" evidence="1">
    <location>
        <begin position="1"/>
        <end position="16"/>
    </location>
</feature>
<organism evidence="2 3">
    <name type="scientific">Mycena alexandri</name>
    <dbReference type="NCBI Taxonomy" id="1745969"/>
    <lineage>
        <taxon>Eukaryota</taxon>
        <taxon>Fungi</taxon>
        <taxon>Dikarya</taxon>
        <taxon>Basidiomycota</taxon>
        <taxon>Agaricomycotina</taxon>
        <taxon>Agaricomycetes</taxon>
        <taxon>Agaricomycetidae</taxon>
        <taxon>Agaricales</taxon>
        <taxon>Marasmiineae</taxon>
        <taxon>Mycenaceae</taxon>
        <taxon>Mycena</taxon>
    </lineage>
</organism>
<feature type="region of interest" description="Disordered" evidence="1">
    <location>
        <begin position="1"/>
        <end position="95"/>
    </location>
</feature>
<sequence length="305" mass="33842">MPALDEELLDEGDEDSDHPPTSPSSDAAAHPPPNPTPPPSPPPQDLPPPPPNEPRNFYGDKWAGQNPPLRKIRHPHPIDDPSELTPPPPDLDLDDDDIDVADSAQAFRVALDYVYSGQQDDYLAHDEALEYAYNTSERVHKASASSTEPRSYAEAMRRPAEIFAQFTGGGKDLELILVISEPHPCVYEPIICPVFRPSTTSIEIHRQSTADKNVTAPSRLFPVWMPTALSLHLTAALMLFLRRMLDAGRMAVSTTSAAANTYLRSIKWATPVMNLPGAEEKLVRIIKEMEFLRSAFFRVSHCRHS</sequence>
<comment type="caution">
    <text evidence="2">The sequence shown here is derived from an EMBL/GenBank/DDBJ whole genome shotgun (WGS) entry which is preliminary data.</text>
</comment>
<dbReference type="AlphaFoldDB" id="A0AAD6RZ52"/>
<accession>A0AAD6RZ52</accession>
<proteinExistence type="predicted"/>
<reference evidence="2" key="1">
    <citation type="submission" date="2023-03" db="EMBL/GenBank/DDBJ databases">
        <title>Massive genome expansion in bonnet fungi (Mycena s.s.) driven by repeated elements and novel gene families across ecological guilds.</title>
        <authorList>
            <consortium name="Lawrence Berkeley National Laboratory"/>
            <person name="Harder C.B."/>
            <person name="Miyauchi S."/>
            <person name="Viragh M."/>
            <person name="Kuo A."/>
            <person name="Thoen E."/>
            <person name="Andreopoulos B."/>
            <person name="Lu D."/>
            <person name="Skrede I."/>
            <person name="Drula E."/>
            <person name="Henrissat B."/>
            <person name="Morin E."/>
            <person name="Kohler A."/>
            <person name="Barry K."/>
            <person name="LaButti K."/>
            <person name="Morin E."/>
            <person name="Salamov A."/>
            <person name="Lipzen A."/>
            <person name="Mereny Z."/>
            <person name="Hegedus B."/>
            <person name="Baldrian P."/>
            <person name="Stursova M."/>
            <person name="Weitz H."/>
            <person name="Taylor A."/>
            <person name="Grigoriev I.V."/>
            <person name="Nagy L.G."/>
            <person name="Martin F."/>
            <person name="Kauserud H."/>
        </authorList>
    </citation>
    <scope>NUCLEOTIDE SEQUENCE</scope>
    <source>
        <strain evidence="2">CBHHK200</strain>
    </source>
</reference>
<evidence type="ECO:0000313" key="2">
    <source>
        <dbReference type="EMBL" id="KAJ7017553.1"/>
    </source>
</evidence>
<evidence type="ECO:0000313" key="3">
    <source>
        <dbReference type="Proteomes" id="UP001218188"/>
    </source>
</evidence>
<name>A0AAD6RZ52_9AGAR</name>
<evidence type="ECO:0000256" key="1">
    <source>
        <dbReference type="SAM" id="MobiDB-lite"/>
    </source>
</evidence>
<keyword evidence="3" id="KW-1185">Reference proteome</keyword>
<protein>
    <submittedName>
        <fullName evidence="2">Uncharacterized protein</fullName>
    </submittedName>
</protein>